<gene>
    <name evidence="1" type="ORF">Hyperionvirus23_15</name>
</gene>
<proteinExistence type="predicted"/>
<sequence length="179" mass="19740">MATARIPPRWLPRARSAAVFMGAAAVTATTPAASPPKNQLYTDAHLRCTKETSPDLCRTTVDYLHDMKTQLLALQSDGTKIDPLTLSDSIEQHVFSHYTNLLTKCHAKYSPTFTSPEINSICNREIARAFFLGAYALGGITIPNFIGITATIEINDIDKALQDIDNRPITEFPKIVFSE</sequence>
<protein>
    <submittedName>
        <fullName evidence="1">Uncharacterized protein</fullName>
    </submittedName>
</protein>
<dbReference type="EMBL" id="MK072405">
    <property type="protein sequence ID" value="AYV84348.1"/>
    <property type="molecule type" value="Genomic_DNA"/>
</dbReference>
<organism evidence="1">
    <name type="scientific">Hyperionvirus sp</name>
    <dbReference type="NCBI Taxonomy" id="2487770"/>
    <lineage>
        <taxon>Viruses</taxon>
        <taxon>Varidnaviria</taxon>
        <taxon>Bamfordvirae</taxon>
        <taxon>Nucleocytoviricota</taxon>
        <taxon>Megaviricetes</taxon>
        <taxon>Imitervirales</taxon>
        <taxon>Mimiviridae</taxon>
        <taxon>Klosneuvirinae</taxon>
    </lineage>
</organism>
<name>A0A3G5AAT3_9VIRU</name>
<evidence type="ECO:0000313" key="1">
    <source>
        <dbReference type="EMBL" id="AYV84348.1"/>
    </source>
</evidence>
<accession>A0A3G5AAT3</accession>
<reference evidence="1" key="1">
    <citation type="submission" date="2018-10" db="EMBL/GenBank/DDBJ databases">
        <title>Hidden diversity of soil giant viruses.</title>
        <authorList>
            <person name="Schulz F."/>
            <person name="Alteio L."/>
            <person name="Goudeau D."/>
            <person name="Ryan E.M."/>
            <person name="Malmstrom R.R."/>
            <person name="Blanchard J."/>
            <person name="Woyke T."/>
        </authorList>
    </citation>
    <scope>NUCLEOTIDE SEQUENCE</scope>
    <source>
        <strain evidence="1">HYV1</strain>
    </source>
</reference>